<dbReference type="GeneID" id="100905518"/>
<dbReference type="InterPro" id="IPR038832">
    <property type="entry name" value="CDCA3"/>
</dbReference>
<dbReference type="AlphaFoldDB" id="A0AAJ6VWF4"/>
<feature type="compositionally biased region" description="Basic and acidic residues" evidence="1">
    <location>
        <begin position="139"/>
        <end position="148"/>
    </location>
</feature>
<dbReference type="Proteomes" id="UP000694867">
    <property type="component" value="Unplaced"/>
</dbReference>
<organism evidence="2 3">
    <name type="scientific">Galendromus occidentalis</name>
    <name type="common">western predatory mite</name>
    <dbReference type="NCBI Taxonomy" id="34638"/>
    <lineage>
        <taxon>Eukaryota</taxon>
        <taxon>Metazoa</taxon>
        <taxon>Ecdysozoa</taxon>
        <taxon>Arthropoda</taxon>
        <taxon>Chelicerata</taxon>
        <taxon>Arachnida</taxon>
        <taxon>Acari</taxon>
        <taxon>Parasitiformes</taxon>
        <taxon>Mesostigmata</taxon>
        <taxon>Gamasina</taxon>
        <taxon>Phytoseioidea</taxon>
        <taxon>Phytoseiidae</taxon>
        <taxon>Typhlodrominae</taxon>
        <taxon>Galendromus</taxon>
    </lineage>
</organism>
<keyword evidence="2" id="KW-1185">Reference proteome</keyword>
<gene>
    <name evidence="3" type="primary">LOC100905518</name>
</gene>
<sequence>MGANSSKKDDTPQQNRRPLFFDPRSPTEGITRTPIMVDVTPMQALQTPTSKITQLVDPRSPAECFKRTPVLTPMKFDFAELEQALQEQLKQNQTPVASKAVAEEAPTPPSTPLKAKAPKAVTPLGVRSPNVNVTGDSRAGGKEIEVKHTPSAKSRLRHVAHQNQAKKRGVVQDENSPRPIRL</sequence>
<feature type="compositionally biased region" description="Basic and acidic residues" evidence="1">
    <location>
        <begin position="1"/>
        <end position="11"/>
    </location>
</feature>
<accession>A0AAJ6VWF4</accession>
<evidence type="ECO:0000256" key="1">
    <source>
        <dbReference type="SAM" id="MobiDB-lite"/>
    </source>
</evidence>
<feature type="compositionally biased region" description="Basic residues" evidence="1">
    <location>
        <begin position="154"/>
        <end position="169"/>
    </location>
</feature>
<feature type="region of interest" description="Disordered" evidence="1">
    <location>
        <begin position="90"/>
        <end position="182"/>
    </location>
</feature>
<proteinExistence type="predicted"/>
<dbReference type="RefSeq" id="XP_003740123.1">
    <property type="nucleotide sequence ID" value="XM_003740075.2"/>
</dbReference>
<dbReference type="PANTHER" id="PTHR34756">
    <property type="entry name" value="CELL DIVISION CYCLE-ASSOCIATED PROTEIN 3"/>
    <property type="match status" value="1"/>
</dbReference>
<protein>
    <submittedName>
        <fullName evidence="3">Cell division cycle-associated protein 3</fullName>
    </submittedName>
</protein>
<dbReference type="PANTHER" id="PTHR34756:SF1">
    <property type="entry name" value="CELL DIVISION CYCLE-ASSOCIATED PROTEIN 3"/>
    <property type="match status" value="1"/>
</dbReference>
<name>A0AAJ6VWF4_9ACAR</name>
<dbReference type="KEGG" id="goe:100905518"/>
<evidence type="ECO:0000313" key="3">
    <source>
        <dbReference type="RefSeq" id="XP_003740123.1"/>
    </source>
</evidence>
<evidence type="ECO:0000313" key="2">
    <source>
        <dbReference type="Proteomes" id="UP000694867"/>
    </source>
</evidence>
<reference evidence="3" key="1">
    <citation type="submission" date="2025-08" db="UniProtKB">
        <authorList>
            <consortium name="RefSeq"/>
        </authorList>
    </citation>
    <scope>IDENTIFICATION</scope>
</reference>
<keyword evidence="3" id="KW-0132">Cell division</keyword>
<feature type="region of interest" description="Disordered" evidence="1">
    <location>
        <begin position="1"/>
        <end position="42"/>
    </location>
</feature>
<dbReference type="GO" id="GO:0051301">
    <property type="term" value="P:cell division"/>
    <property type="evidence" value="ECO:0007669"/>
    <property type="project" value="UniProtKB-KW"/>
</dbReference>
<keyword evidence="3" id="KW-0131">Cell cycle</keyword>